<dbReference type="OrthoDB" id="160817at2759"/>
<keyword evidence="2" id="KW-0472">Membrane</keyword>
<gene>
    <name evidence="3" type="ORF">PHPALM_15160</name>
</gene>
<dbReference type="Proteomes" id="UP000237271">
    <property type="component" value="Unassembled WGS sequence"/>
</dbReference>
<organism evidence="3 4">
    <name type="scientific">Phytophthora palmivora</name>
    <dbReference type="NCBI Taxonomy" id="4796"/>
    <lineage>
        <taxon>Eukaryota</taxon>
        <taxon>Sar</taxon>
        <taxon>Stramenopiles</taxon>
        <taxon>Oomycota</taxon>
        <taxon>Peronosporomycetes</taxon>
        <taxon>Peronosporales</taxon>
        <taxon>Peronosporaceae</taxon>
        <taxon>Phytophthora</taxon>
    </lineage>
</organism>
<keyword evidence="2" id="KW-1133">Transmembrane helix</keyword>
<dbReference type="AlphaFoldDB" id="A0A2P4XSZ1"/>
<feature type="region of interest" description="Disordered" evidence="1">
    <location>
        <begin position="273"/>
        <end position="304"/>
    </location>
</feature>
<evidence type="ECO:0000256" key="1">
    <source>
        <dbReference type="SAM" id="MobiDB-lite"/>
    </source>
</evidence>
<comment type="caution">
    <text evidence="3">The sequence shown here is derived from an EMBL/GenBank/DDBJ whole genome shotgun (WGS) entry which is preliminary data.</text>
</comment>
<reference evidence="3 4" key="1">
    <citation type="journal article" date="2017" name="Genome Biol. Evol.">
        <title>Phytophthora megakarya and P. palmivora, closely related causal agents of cacao black pod rot, underwent increases in genome sizes and gene numbers by different mechanisms.</title>
        <authorList>
            <person name="Ali S.S."/>
            <person name="Shao J."/>
            <person name="Lary D.J."/>
            <person name="Kronmiller B."/>
            <person name="Shen D."/>
            <person name="Strem M.D."/>
            <person name="Amoako-Attah I."/>
            <person name="Akrofi A.Y."/>
            <person name="Begoude B.A."/>
            <person name="Ten Hoopen G.M."/>
            <person name="Coulibaly K."/>
            <person name="Kebe B.I."/>
            <person name="Melnick R.L."/>
            <person name="Guiltinan M.J."/>
            <person name="Tyler B.M."/>
            <person name="Meinhardt L.W."/>
            <person name="Bailey B.A."/>
        </authorList>
    </citation>
    <scope>NUCLEOTIDE SEQUENCE [LARGE SCALE GENOMIC DNA]</scope>
    <source>
        <strain evidence="4">sbr112.9</strain>
    </source>
</reference>
<feature type="transmembrane region" description="Helical" evidence="2">
    <location>
        <begin position="249"/>
        <end position="269"/>
    </location>
</feature>
<accession>A0A2P4XSZ1</accession>
<feature type="compositionally biased region" description="Basic and acidic residues" evidence="1">
    <location>
        <begin position="274"/>
        <end position="292"/>
    </location>
</feature>
<evidence type="ECO:0000256" key="2">
    <source>
        <dbReference type="SAM" id="Phobius"/>
    </source>
</evidence>
<sequence length="304" mass="33233">MPSYKRWNTIDIATVVSISNVSANASSSLDEEFVEQLDLVLVGNDSISSTWLDAEVGFAVTADNKILYQTASWSVLEDGSYEDKLSSVWARFQATNSSASTLTVCAMVSEWNSTWKENKAALFAVDVMNRLDAKCGENDIIAVAFTAPVSELGAKYLEGEIAVNEAVAPFPMFDVDSVPIPEASDRLFVHLPQGLCPRDESAQKFDSHSDAGAPLMSLFRGEVCMSYGPKPLEPEDANNDSDWERDLRFIIPVGICVFLLGCGGLVYLLRQKKKDSTKAETETPKGDEKEDPSSLPYVLSVHPV</sequence>
<protein>
    <submittedName>
        <fullName evidence="3">Protocadherin alpha 4 unspliced</fullName>
    </submittedName>
</protein>
<evidence type="ECO:0000313" key="4">
    <source>
        <dbReference type="Proteomes" id="UP000237271"/>
    </source>
</evidence>
<keyword evidence="2" id="KW-0812">Transmembrane</keyword>
<evidence type="ECO:0000313" key="3">
    <source>
        <dbReference type="EMBL" id="POM68656.1"/>
    </source>
</evidence>
<dbReference type="EMBL" id="NCKW01008103">
    <property type="protein sequence ID" value="POM68656.1"/>
    <property type="molecule type" value="Genomic_DNA"/>
</dbReference>
<proteinExistence type="predicted"/>
<keyword evidence="4" id="KW-1185">Reference proteome</keyword>
<name>A0A2P4XSZ1_9STRA</name>